<reference evidence="3" key="2">
    <citation type="submission" date="2016-11" db="UniProtKB">
        <authorList>
            <consortium name="WormBaseParasite"/>
        </authorList>
    </citation>
    <scope>IDENTIFICATION</scope>
</reference>
<dbReference type="AlphaFoldDB" id="A0A1I7V742"/>
<accession>A0A1I7V742</accession>
<evidence type="ECO:0000313" key="3">
    <source>
        <dbReference type="WBParaSite" id="EN70_10605"/>
    </source>
</evidence>
<dbReference type="Pfam" id="PF05380">
    <property type="entry name" value="Peptidase_A17"/>
    <property type="match status" value="1"/>
</dbReference>
<organism evidence="2 3">
    <name type="scientific">Loa loa</name>
    <name type="common">Eye worm</name>
    <name type="synonym">Filaria loa</name>
    <dbReference type="NCBI Taxonomy" id="7209"/>
    <lineage>
        <taxon>Eukaryota</taxon>
        <taxon>Metazoa</taxon>
        <taxon>Ecdysozoa</taxon>
        <taxon>Nematoda</taxon>
        <taxon>Chromadorea</taxon>
        <taxon>Rhabditida</taxon>
        <taxon>Spirurina</taxon>
        <taxon>Spiruromorpha</taxon>
        <taxon>Filarioidea</taxon>
        <taxon>Onchocercidae</taxon>
        <taxon>Loa</taxon>
    </lineage>
</organism>
<name>A0A1I7V742_LOALO</name>
<keyword evidence="2" id="KW-1185">Reference proteome</keyword>
<protein>
    <submittedName>
        <fullName evidence="3">RT_RNaseH_2 domain-containing protein</fullName>
    </submittedName>
</protein>
<dbReference type="InterPro" id="IPR008042">
    <property type="entry name" value="Retrotrans_Pao"/>
</dbReference>
<dbReference type="Proteomes" id="UP000095285">
    <property type="component" value="Unassembled WGS sequence"/>
</dbReference>
<dbReference type="WBParaSite" id="EN70_10605">
    <property type="protein sequence ID" value="EN70_10605"/>
    <property type="gene ID" value="EN70_10605"/>
</dbReference>
<evidence type="ECO:0000313" key="2">
    <source>
        <dbReference type="Proteomes" id="UP000095285"/>
    </source>
</evidence>
<reference evidence="2" key="1">
    <citation type="submission" date="2012-04" db="EMBL/GenBank/DDBJ databases">
        <title>The Genome Sequence of Loa loa.</title>
        <authorList>
            <consortium name="The Broad Institute Genome Sequencing Platform"/>
            <consortium name="Broad Institute Genome Sequencing Center for Infectious Disease"/>
            <person name="Nutman T.B."/>
            <person name="Fink D.L."/>
            <person name="Russ C."/>
            <person name="Young S."/>
            <person name="Zeng Q."/>
            <person name="Gargeya S."/>
            <person name="Alvarado L."/>
            <person name="Berlin A."/>
            <person name="Chapman S.B."/>
            <person name="Chen Z."/>
            <person name="Freedman E."/>
            <person name="Gellesch M."/>
            <person name="Goldberg J."/>
            <person name="Griggs A."/>
            <person name="Gujja S."/>
            <person name="Heilman E.R."/>
            <person name="Heiman D."/>
            <person name="Howarth C."/>
            <person name="Mehta T."/>
            <person name="Neiman D."/>
            <person name="Pearson M."/>
            <person name="Roberts A."/>
            <person name="Saif S."/>
            <person name="Shea T."/>
            <person name="Shenoy N."/>
            <person name="Sisk P."/>
            <person name="Stolte C."/>
            <person name="Sykes S."/>
            <person name="White J."/>
            <person name="Yandava C."/>
            <person name="Haas B."/>
            <person name="Henn M.R."/>
            <person name="Nusbaum C."/>
            <person name="Birren B."/>
        </authorList>
    </citation>
    <scope>NUCLEOTIDE SEQUENCE [LARGE SCALE GENOMIC DNA]</scope>
</reference>
<evidence type="ECO:0000256" key="1">
    <source>
        <dbReference type="SAM" id="MobiDB-lite"/>
    </source>
</evidence>
<feature type="region of interest" description="Disordered" evidence="1">
    <location>
        <begin position="1"/>
        <end position="23"/>
    </location>
</feature>
<sequence length="91" mass="10179">MNPRIPSSKHNTDEIIPSNSLEEESKLGPINKYGIPENMENLICAWPIHVKEIPRVAMDPSQPTEIHVFSDAFSVVYAASVYVIQENEASL</sequence>
<proteinExistence type="predicted"/>